<evidence type="ECO:0000256" key="13">
    <source>
        <dbReference type="ARBA" id="ARBA00023288"/>
    </source>
</evidence>
<evidence type="ECO:0000256" key="3">
    <source>
        <dbReference type="ARBA" id="ARBA00022525"/>
    </source>
</evidence>
<dbReference type="Gene3D" id="4.10.890.10">
    <property type="entry name" value="HIV 1 nef anchor domain"/>
    <property type="match status" value="1"/>
</dbReference>
<evidence type="ECO:0000256" key="2">
    <source>
        <dbReference type="ARBA" id="ARBA00022518"/>
    </source>
</evidence>
<dbReference type="EMBL" id="DQ853540">
    <property type="protein sequence ID" value="ABI81061.1"/>
    <property type="molecule type" value="Genomic_RNA"/>
</dbReference>
<dbReference type="InterPro" id="IPR027480">
    <property type="entry name" value="HIV-1_Nef_anchor_sf"/>
</dbReference>
<keyword evidence="6" id="KW-0053">Apoptosis</keyword>
<evidence type="ECO:0000256" key="12">
    <source>
        <dbReference type="ARBA" id="ARBA00023280"/>
    </source>
</evidence>
<feature type="region of interest" description="Disordered" evidence="14">
    <location>
        <begin position="1"/>
        <end position="44"/>
    </location>
</feature>
<keyword evidence="3" id="KW-0964">Secreted</keyword>
<evidence type="ECO:0000256" key="1">
    <source>
        <dbReference type="ARBA" id="ARBA00022511"/>
    </source>
</evidence>
<keyword evidence="10" id="KW-0843">Virulence</keyword>
<accession>Q00E57</accession>
<keyword evidence="9" id="KW-1043">Host membrane</keyword>
<reference evidence="15" key="1">
    <citation type="journal article" date="2006" name="J. Virol.">
        <title>Selection on the human immunodeficiency virus type 1 proteome following primary infection.</title>
        <authorList>
            <person name="Liu Y."/>
            <person name="McNevin J."/>
            <person name="Cao J."/>
            <person name="Zhao H."/>
            <person name="Genowati I."/>
            <person name="Wong K."/>
            <person name="McLaughlin S."/>
            <person name="McSweyn M.D."/>
            <person name="Diem K."/>
            <person name="Stevens C.E."/>
            <person name="Maenza J."/>
            <person name="He H."/>
            <person name="Nickle D.C."/>
            <person name="Shriner D."/>
            <person name="Holte S.E."/>
            <person name="Collier A.C."/>
            <person name="Corey L."/>
            <person name="McElrath M.J."/>
            <person name="Mullins J.I."/>
        </authorList>
    </citation>
    <scope>NUCLEOTIDE SEQUENCE</scope>
    <source>
        <strain evidence="15">15250.1</strain>
    </source>
</reference>
<evidence type="ECO:0000256" key="5">
    <source>
        <dbReference type="ARBA" id="ARBA00022581"/>
    </source>
</evidence>
<evidence type="ECO:0000256" key="10">
    <source>
        <dbReference type="ARBA" id="ARBA00023026"/>
    </source>
</evidence>
<organism evidence="15">
    <name type="scientific">Human immunodeficiency virus type 1</name>
    <name type="common">HIV-1</name>
    <dbReference type="NCBI Taxonomy" id="11676"/>
    <lineage>
        <taxon>Viruses</taxon>
        <taxon>Riboviria</taxon>
        <taxon>Pararnavirae</taxon>
        <taxon>Artverviricota</taxon>
        <taxon>Revtraviricetes</taxon>
        <taxon>Ortervirales</taxon>
        <taxon>Retroviridae</taxon>
        <taxon>Orthoretrovirinae</taxon>
        <taxon>Lentivirus</taxon>
        <taxon>Lentivirus humimdef1</taxon>
    </lineage>
</organism>
<evidence type="ECO:0000256" key="6">
    <source>
        <dbReference type="ARBA" id="ARBA00022703"/>
    </source>
</evidence>
<sequence length="81" mass="9204">MGGKWSKSSTIGWPKVRDRMRRAEPAARGGGTSISRPGKTWGTHKHAIQATNNADCAWLEAQRKKQEMWVFQSDLRYPYGQ</sequence>
<evidence type="ECO:0000256" key="14">
    <source>
        <dbReference type="SAM" id="MobiDB-lite"/>
    </source>
</evidence>
<evidence type="ECO:0000256" key="11">
    <source>
        <dbReference type="ARBA" id="ARBA00023136"/>
    </source>
</evidence>
<keyword evidence="8" id="KW-0946">Virion</keyword>
<name>Q00E57_HV1</name>
<keyword evidence="13" id="KW-0449">Lipoprotein</keyword>
<proteinExistence type="predicted"/>
<organismHost>
    <name type="scientific">Homo sapiens</name>
    <name type="common">Human</name>
    <dbReference type="NCBI Taxonomy" id="9606"/>
</organismHost>
<evidence type="ECO:0000256" key="7">
    <source>
        <dbReference type="ARBA" id="ARBA00022707"/>
    </source>
</evidence>
<feature type="compositionally biased region" description="Polar residues" evidence="14">
    <location>
        <begin position="1"/>
        <end position="11"/>
    </location>
</feature>
<evidence type="ECO:0000256" key="4">
    <source>
        <dbReference type="ARBA" id="ARBA00022553"/>
    </source>
</evidence>
<keyword evidence="2" id="KW-0244">Early protein</keyword>
<keyword evidence="12" id="KW-0899">Viral immunoevasion</keyword>
<keyword evidence="7" id="KW-0519">Myristate</keyword>
<evidence type="ECO:0000256" key="8">
    <source>
        <dbReference type="ARBA" id="ARBA00022844"/>
    </source>
</evidence>
<gene>
    <name evidence="15" type="primary">nef</name>
</gene>
<evidence type="ECO:0000256" key="9">
    <source>
        <dbReference type="ARBA" id="ARBA00022870"/>
    </source>
</evidence>
<keyword evidence="4" id="KW-0597">Phosphoprotein</keyword>
<feature type="compositionally biased region" description="Basic and acidic residues" evidence="14">
    <location>
        <begin position="15"/>
        <end position="25"/>
    </location>
</feature>
<protein>
    <submittedName>
        <fullName evidence="15">Nef protein</fullName>
    </submittedName>
</protein>
<keyword evidence="5" id="KW-0945">Host-virus interaction</keyword>
<keyword evidence="11" id="KW-0472">Membrane</keyword>
<dbReference type="GO" id="GO:0044423">
    <property type="term" value="C:virion component"/>
    <property type="evidence" value="ECO:0007669"/>
    <property type="project" value="UniProtKB-KW"/>
</dbReference>
<evidence type="ECO:0000313" key="15">
    <source>
        <dbReference type="EMBL" id="ABI81061.1"/>
    </source>
</evidence>
<keyword evidence="1" id="KW-1032">Host cell membrane</keyword>